<dbReference type="Pfam" id="PF13174">
    <property type="entry name" value="TPR_6"/>
    <property type="match status" value="1"/>
</dbReference>
<evidence type="ECO:0000313" key="1">
    <source>
        <dbReference type="EMBL" id="VAW87337.1"/>
    </source>
</evidence>
<dbReference type="AlphaFoldDB" id="A0A3B0ZJ56"/>
<dbReference type="InterPro" id="IPR011990">
    <property type="entry name" value="TPR-like_helical_dom_sf"/>
</dbReference>
<dbReference type="SMART" id="SM00028">
    <property type="entry name" value="TPR"/>
    <property type="match status" value="5"/>
</dbReference>
<protein>
    <submittedName>
        <fullName evidence="1">TPR domain protein, putative component of TonB system</fullName>
    </submittedName>
</protein>
<reference evidence="1" key="1">
    <citation type="submission" date="2018-06" db="EMBL/GenBank/DDBJ databases">
        <authorList>
            <person name="Zhirakovskaya E."/>
        </authorList>
    </citation>
    <scope>NUCLEOTIDE SEQUENCE</scope>
</reference>
<gene>
    <name evidence="1" type="ORF">MNBD_GAMMA18-277</name>
</gene>
<organism evidence="1">
    <name type="scientific">hydrothermal vent metagenome</name>
    <dbReference type="NCBI Taxonomy" id="652676"/>
    <lineage>
        <taxon>unclassified sequences</taxon>
        <taxon>metagenomes</taxon>
        <taxon>ecological metagenomes</taxon>
    </lineage>
</organism>
<sequence>MPHILILLTIITFVTACGTPAVKRITLAELDVNTAPISTDDTSSVSKSNDDIRQAYATYLEHASKNDKSRVDALSRLAALEFELSEQMLTNRNEQNSDAVERASDNLYDAKLNRTIELLSTALRDYPDNKNNDKTLYQLAKAYDQQGDSENSHASLKKLAEKHPKSKYFIESQFRLAENAFSERNYALAEDRYTDVIGAKKQSIFYQKSLYKRGWSRFKQAFYFEALDDFFQAVNLNAFDEYSTLSGTKKELFNEYFRAIGLSFSYMDGAESIQYHFKETPDFKHLYPIHTHLSNIYLREERKNDAVTTLEYFAKNNPTSKHVPEALLKVVDIWKLAGFSSRMNSALEAFYVTYHPGSEYWKKRKESDPRIFKQVKNSLREQILTITASYHNTYLKTRKASDYANSKRWYENYLEHYSSYSRKDNIHFLYASLLASNKNDINALKHYELAAYDSNIIIDKNSAYESILLTSKLSASEKNDNDKLLWIEKLTHFSTLYGQQYPNDKRTANIILHAGELAYENKRFKQAIMLTELVTGEIQRSMAIKINTIKGHAYFKLAQYEDAENIYHSILKDYSPAWRSDSSIIDGLALAIYYQGESARKRDETHSALQHYTRISQVAPTAKIAATGMYDAVLLAIQKELWNESIQYAKTFQRLYPHHKNAYDVTKKLTAAYLNSKQDIAAAKELEKLASNQQDRAYQLAAQWKAGELYEANKEYPSAIRSFETYAKNFRRPFPQYMESMFKLVALYQLNSNNEKANQWQNSIVQEDKKVSNSLRTERTRFIASSAALHLARNSHIEYSSTKLRLPLKKSLRKKKAAMQQAVNLYGRASSYNVAETATEATHSIADIYNEFSIALLESELPNNLNDDELEQYQILIEDQAFPFEEKAIEFYEINLSYVKDDIYDQWIRKSHTQLKKLFPVRYQREARLDGYINALH</sequence>
<proteinExistence type="predicted"/>
<dbReference type="InterPro" id="IPR019734">
    <property type="entry name" value="TPR_rpt"/>
</dbReference>
<accession>A0A3B0ZJ56</accession>
<dbReference type="EMBL" id="UOFP01000180">
    <property type="protein sequence ID" value="VAW87337.1"/>
    <property type="molecule type" value="Genomic_DNA"/>
</dbReference>
<name>A0A3B0ZJ56_9ZZZZ</name>
<dbReference type="SUPFAM" id="SSF48452">
    <property type="entry name" value="TPR-like"/>
    <property type="match status" value="3"/>
</dbReference>
<dbReference type="Gene3D" id="1.25.40.10">
    <property type="entry name" value="Tetratricopeptide repeat domain"/>
    <property type="match status" value="4"/>
</dbReference>